<dbReference type="InterPro" id="IPR050900">
    <property type="entry name" value="Transposase_IS3/IS150/IS904"/>
</dbReference>
<dbReference type="Pfam" id="PF01527">
    <property type="entry name" value="HTH_Tnp_1"/>
    <property type="match status" value="1"/>
</dbReference>
<dbReference type="Proteomes" id="UP000296159">
    <property type="component" value="Unassembled WGS sequence"/>
</dbReference>
<comment type="function">
    <text evidence="3">Involved in the transposition of the insertion sequence IS3.</text>
</comment>
<dbReference type="NCBIfam" id="NF033516">
    <property type="entry name" value="transpos_IS3"/>
    <property type="match status" value="1"/>
</dbReference>
<dbReference type="InterPro" id="IPR002514">
    <property type="entry name" value="Transposase_8"/>
</dbReference>
<dbReference type="GO" id="GO:0006313">
    <property type="term" value="P:DNA transposition"/>
    <property type="evidence" value="ECO:0007669"/>
    <property type="project" value="InterPro"/>
</dbReference>
<accession>A0A2U1TIG4</accession>
<dbReference type="GO" id="GO:0003677">
    <property type="term" value="F:DNA binding"/>
    <property type="evidence" value="ECO:0007669"/>
    <property type="project" value="UniProtKB-KW"/>
</dbReference>
<evidence type="ECO:0000256" key="4">
    <source>
        <dbReference type="ARBA" id="ARBA00043964"/>
    </source>
</evidence>
<feature type="domain" description="Integrase catalytic" evidence="5">
    <location>
        <begin position="223"/>
        <end position="386"/>
    </location>
</feature>
<dbReference type="Pfam" id="PF13276">
    <property type="entry name" value="HTH_21"/>
    <property type="match status" value="1"/>
</dbReference>
<proteinExistence type="inferred from homology"/>
<dbReference type="InterPro" id="IPR048020">
    <property type="entry name" value="Transpos_IS3"/>
</dbReference>
<dbReference type="RefSeq" id="WP_136168890.1">
    <property type="nucleotide sequence ID" value="NZ_KZ819134.1"/>
</dbReference>
<dbReference type="AlphaFoldDB" id="A0A2U1TIG4"/>
<organism evidence="6 7">
    <name type="scientific">Brenneria corticis</name>
    <dbReference type="NCBI Taxonomy" id="2173106"/>
    <lineage>
        <taxon>Bacteria</taxon>
        <taxon>Pseudomonadati</taxon>
        <taxon>Pseudomonadota</taxon>
        <taxon>Gammaproteobacteria</taxon>
        <taxon>Enterobacterales</taxon>
        <taxon>Pectobacteriaceae</taxon>
        <taxon>Brenneria</taxon>
    </lineage>
</organism>
<keyword evidence="2" id="KW-0238">DNA-binding</keyword>
<evidence type="ECO:0000256" key="2">
    <source>
        <dbReference type="ARBA" id="ARBA00023125"/>
    </source>
</evidence>
<dbReference type="PANTHER" id="PTHR46889">
    <property type="entry name" value="TRANSPOSASE INSF FOR INSERTION SEQUENCE IS3B-RELATED"/>
    <property type="match status" value="1"/>
</dbReference>
<comment type="similarity">
    <text evidence="4">Belongs to the transposase IS3/IS150/IS904 family.</text>
</comment>
<keyword evidence="7" id="KW-1185">Reference proteome</keyword>
<dbReference type="InterPro" id="IPR025948">
    <property type="entry name" value="HTH-like_dom"/>
</dbReference>
<dbReference type="GO" id="GO:0015074">
    <property type="term" value="P:DNA integration"/>
    <property type="evidence" value="ECO:0007669"/>
    <property type="project" value="InterPro"/>
</dbReference>
<dbReference type="InterPro" id="IPR009057">
    <property type="entry name" value="Homeodomain-like_sf"/>
</dbReference>
<dbReference type="GO" id="GO:0004803">
    <property type="term" value="F:transposase activity"/>
    <property type="evidence" value="ECO:0007669"/>
    <property type="project" value="InterPro"/>
</dbReference>
<dbReference type="InterPro" id="IPR036397">
    <property type="entry name" value="RNaseH_sf"/>
</dbReference>
<reference evidence="6 7" key="1">
    <citation type="submission" date="2018-04" db="EMBL/GenBank/DDBJ databases">
        <title>Brenneria corticis sp.nov.</title>
        <authorList>
            <person name="Li Y."/>
        </authorList>
    </citation>
    <scope>NUCLEOTIDE SEQUENCE [LARGE SCALE GENOMIC DNA]</scope>
    <source>
        <strain evidence="6 7">CFCC 11842</strain>
    </source>
</reference>
<dbReference type="Pfam" id="PF00665">
    <property type="entry name" value="rve"/>
    <property type="match status" value="1"/>
</dbReference>
<dbReference type="Pfam" id="PF13333">
    <property type="entry name" value="rve_2"/>
    <property type="match status" value="1"/>
</dbReference>
<sequence length="387" mass="44607">MTQAKSVKKTSRNQYTPEFRQQALALAERIGVAKAARELGLHDSQLYAWRSKQRQQGSTSEREQQLATENARLKRQLAERDEELAIPPKGGHLLRQTPEVKYGFIQQHQAAFSVKSLARVLRVSRSGWYAWLKRRQSPSPRQMRRQQCDERVAQAFIQAKQRYGAPRLTQELREAGHGWNRKTVAASLRRQGLRARAARKFKATTNSRHNLPVASNLLQQDFSATGPDQKYVGDITYLWTEEGWLYLAVVIDLYSRRVVGWSMSERMTAELACNTLKMALWRRKMPRGVIVHSDRGSQYCSHDYQGVIKDNELICSMSAKGCCYDNACAESFFHSLKVELIHGERFNTREEMKSAVFEYIEIDYNRHRRHSANGGLSPVQFEERNLA</sequence>
<evidence type="ECO:0000313" key="6">
    <source>
        <dbReference type="EMBL" id="PWC09210.1"/>
    </source>
</evidence>
<protein>
    <submittedName>
        <fullName evidence="6">IS3 family transposase</fullName>
    </submittedName>
</protein>
<dbReference type="SUPFAM" id="SSF46689">
    <property type="entry name" value="Homeodomain-like"/>
    <property type="match status" value="1"/>
</dbReference>
<evidence type="ECO:0000256" key="1">
    <source>
        <dbReference type="ARBA" id="ARBA00009964"/>
    </source>
</evidence>
<dbReference type="PANTHER" id="PTHR46889:SF6">
    <property type="entry name" value="TRANSPOSASE INSF FOR INSERTION SEQUENCE IS3B"/>
    <property type="match status" value="1"/>
</dbReference>
<name>A0A2U1TIG4_9GAMM</name>
<dbReference type="InterPro" id="IPR012337">
    <property type="entry name" value="RNaseH-like_sf"/>
</dbReference>
<evidence type="ECO:0000259" key="5">
    <source>
        <dbReference type="PROSITE" id="PS50994"/>
    </source>
</evidence>
<comment type="similarity">
    <text evidence="1">Belongs to the transposase 8 family.</text>
</comment>
<dbReference type="InterPro" id="IPR001584">
    <property type="entry name" value="Integrase_cat-core"/>
</dbReference>
<dbReference type="Gene3D" id="3.30.420.10">
    <property type="entry name" value="Ribonuclease H-like superfamily/Ribonuclease H"/>
    <property type="match status" value="1"/>
</dbReference>
<comment type="caution">
    <text evidence="6">The sequence shown here is derived from an EMBL/GenBank/DDBJ whole genome shotgun (WGS) entry which is preliminary data.</text>
</comment>
<evidence type="ECO:0000256" key="3">
    <source>
        <dbReference type="ARBA" id="ARBA00037276"/>
    </source>
</evidence>
<dbReference type="PROSITE" id="PS50994">
    <property type="entry name" value="INTEGRASE"/>
    <property type="match status" value="1"/>
</dbReference>
<dbReference type="SUPFAM" id="SSF53098">
    <property type="entry name" value="Ribonuclease H-like"/>
    <property type="match status" value="1"/>
</dbReference>
<evidence type="ECO:0000313" key="7">
    <source>
        <dbReference type="Proteomes" id="UP000296159"/>
    </source>
</evidence>
<gene>
    <name evidence="6" type="ORF">DDT56_24335</name>
</gene>
<dbReference type="EMBL" id="QDKH01000077">
    <property type="protein sequence ID" value="PWC09210.1"/>
    <property type="molecule type" value="Genomic_DNA"/>
</dbReference>
<dbReference type="Gene3D" id="1.10.10.60">
    <property type="entry name" value="Homeodomain-like"/>
    <property type="match status" value="1"/>
</dbReference>